<sequence>MQTAAGDKEEILCIDPRPLIEALDDPALIIDARGAIRCKNEPLERLLAGAGAPILPLSPEGDRVLLPPSPAAVDLARIQALLSGEIDRAEIELPGDGSGAPAWALRGLSCSIGGGRGALLRLIDLGERRAREHQRRCAQVIASMQLGCTFLTLDDPADDRSLRYSYRNPAAERISSRPTAAIVGQTMDESVPSLRRVGLPQRYAEQIRSGRAAESEVVLPAEEGSRAFTTWSFPLGERCLAVLYEDVTQRRATEASLEGTRVVLDAIIDNLPILLFVKEEAELRYVRVNRRFEEFHGYAPGELIGKCLADYLPKELAAKIDAESRAVLAGGVPVEMPEIHVSSSRLGPRIGHARWIPMEPAKGKGRYLLGIIEDITERKKIEDAKRHEAILLETQRRLLELIQELSTPSIPIHPGILVVPLVGQMDSSRGAQLMESLIRAIERHQAEFVIIDITGVTSVDTAVASHLLQATRAAQLLGAECSVVGASPGVARTVIDLGIELGQLSTHRDLQAGFRYALARKGYRITPRAARRA</sequence>
<protein>
    <recommendedName>
        <fullName evidence="5">Anti-anti-sigma factor</fullName>
    </recommendedName>
</protein>
<dbReference type="SUPFAM" id="SSF55785">
    <property type="entry name" value="PYP-like sensor domain (PAS domain)"/>
    <property type="match status" value="2"/>
</dbReference>
<dbReference type="Gene3D" id="3.30.750.24">
    <property type="entry name" value="STAS domain"/>
    <property type="match status" value="1"/>
</dbReference>
<dbReference type="InterPro" id="IPR035965">
    <property type="entry name" value="PAS-like_dom_sf"/>
</dbReference>
<dbReference type="InterPro" id="IPR002645">
    <property type="entry name" value="STAS_dom"/>
</dbReference>
<name>A0A4V0NFI6_SORCE</name>
<evidence type="ECO:0000313" key="3">
    <source>
        <dbReference type="EMBL" id="AUX29802.1"/>
    </source>
</evidence>
<evidence type="ECO:0000259" key="1">
    <source>
        <dbReference type="PROSITE" id="PS50112"/>
    </source>
</evidence>
<evidence type="ECO:0000313" key="4">
    <source>
        <dbReference type="Proteomes" id="UP000295497"/>
    </source>
</evidence>
<evidence type="ECO:0008006" key="5">
    <source>
        <dbReference type="Google" id="ProtNLM"/>
    </source>
</evidence>
<dbReference type="PROSITE" id="PS50801">
    <property type="entry name" value="STAS"/>
    <property type="match status" value="1"/>
</dbReference>
<organism evidence="3 4">
    <name type="scientific">Sorangium cellulosum</name>
    <name type="common">Polyangium cellulosum</name>
    <dbReference type="NCBI Taxonomy" id="56"/>
    <lineage>
        <taxon>Bacteria</taxon>
        <taxon>Pseudomonadati</taxon>
        <taxon>Myxococcota</taxon>
        <taxon>Polyangia</taxon>
        <taxon>Polyangiales</taxon>
        <taxon>Polyangiaceae</taxon>
        <taxon>Sorangium</taxon>
    </lineage>
</organism>
<dbReference type="NCBIfam" id="TIGR00229">
    <property type="entry name" value="sensory_box"/>
    <property type="match status" value="1"/>
</dbReference>
<dbReference type="PANTHER" id="PTHR33745">
    <property type="entry name" value="RSBT ANTAGONIST PROTEIN RSBS-RELATED"/>
    <property type="match status" value="1"/>
</dbReference>
<dbReference type="InterPro" id="IPR013656">
    <property type="entry name" value="PAS_4"/>
</dbReference>
<dbReference type="RefSeq" id="WP_129573903.1">
    <property type="nucleotide sequence ID" value="NZ_CP012672.1"/>
</dbReference>
<dbReference type="Proteomes" id="UP000295497">
    <property type="component" value="Chromosome"/>
</dbReference>
<reference evidence="3 4" key="1">
    <citation type="submission" date="2015-09" db="EMBL/GenBank/DDBJ databases">
        <title>Sorangium comparison.</title>
        <authorList>
            <person name="Zaburannyi N."/>
            <person name="Bunk B."/>
            <person name="Overmann J."/>
            <person name="Mueller R."/>
        </authorList>
    </citation>
    <scope>NUCLEOTIDE SEQUENCE [LARGE SCALE GENOMIC DNA]</scope>
    <source>
        <strain evidence="3 4">So ce836</strain>
    </source>
</reference>
<dbReference type="SUPFAM" id="SSF52091">
    <property type="entry name" value="SpoIIaa-like"/>
    <property type="match status" value="1"/>
</dbReference>
<dbReference type="Pfam" id="PF08448">
    <property type="entry name" value="PAS_4"/>
    <property type="match status" value="2"/>
</dbReference>
<dbReference type="Pfam" id="PF01740">
    <property type="entry name" value="STAS"/>
    <property type="match status" value="1"/>
</dbReference>
<dbReference type="AlphaFoldDB" id="A0A4V0NFI6"/>
<dbReference type="InterPro" id="IPR036513">
    <property type="entry name" value="STAS_dom_sf"/>
</dbReference>
<dbReference type="InterPro" id="IPR000014">
    <property type="entry name" value="PAS"/>
</dbReference>
<dbReference type="Gene3D" id="3.30.450.20">
    <property type="entry name" value="PAS domain"/>
    <property type="match status" value="2"/>
</dbReference>
<dbReference type="CDD" id="cd00130">
    <property type="entry name" value="PAS"/>
    <property type="match status" value="1"/>
</dbReference>
<proteinExistence type="predicted"/>
<evidence type="ECO:0000259" key="2">
    <source>
        <dbReference type="PROSITE" id="PS50801"/>
    </source>
</evidence>
<dbReference type="PROSITE" id="PS50112">
    <property type="entry name" value="PAS"/>
    <property type="match status" value="1"/>
</dbReference>
<dbReference type="CDD" id="cd07041">
    <property type="entry name" value="STAS_RsbR_RsbS_like"/>
    <property type="match status" value="1"/>
</dbReference>
<feature type="domain" description="PAS" evidence="1">
    <location>
        <begin position="260"/>
        <end position="331"/>
    </location>
</feature>
<gene>
    <name evidence="3" type="ORF">SOCE836_018950</name>
</gene>
<dbReference type="InterPro" id="IPR051932">
    <property type="entry name" value="Bact_StressResp_Reg"/>
</dbReference>
<feature type="domain" description="STAS" evidence="2">
    <location>
        <begin position="406"/>
        <end position="517"/>
    </location>
</feature>
<accession>A0A4V0NFI6</accession>
<dbReference type="EMBL" id="CP012672">
    <property type="protein sequence ID" value="AUX29802.1"/>
    <property type="molecule type" value="Genomic_DNA"/>
</dbReference>